<dbReference type="Proteomes" id="UP001597521">
    <property type="component" value="Unassembled WGS sequence"/>
</dbReference>
<evidence type="ECO:0000256" key="2">
    <source>
        <dbReference type="ARBA" id="ARBA00022448"/>
    </source>
</evidence>
<dbReference type="Gene3D" id="3.40.50.300">
    <property type="entry name" value="P-loop containing nucleotide triphosphate hydrolases"/>
    <property type="match status" value="1"/>
</dbReference>
<organism evidence="6 7">
    <name type="scientific">Devosia albogilva</name>
    <dbReference type="NCBI Taxonomy" id="429726"/>
    <lineage>
        <taxon>Bacteria</taxon>
        <taxon>Pseudomonadati</taxon>
        <taxon>Pseudomonadota</taxon>
        <taxon>Alphaproteobacteria</taxon>
        <taxon>Hyphomicrobiales</taxon>
        <taxon>Devosiaceae</taxon>
        <taxon>Devosia</taxon>
    </lineage>
</organism>
<keyword evidence="3" id="KW-0547">Nucleotide-binding</keyword>
<dbReference type="InterPro" id="IPR013611">
    <property type="entry name" value="Transp-assoc_OB_typ2"/>
</dbReference>
<gene>
    <name evidence="6" type="ORF">ACFSX5_16270</name>
</gene>
<name>A0ABW5QNS7_9HYPH</name>
<dbReference type="PROSITE" id="PS50893">
    <property type="entry name" value="ABC_TRANSPORTER_2"/>
    <property type="match status" value="1"/>
</dbReference>
<protein>
    <submittedName>
        <fullName evidence="6">ABC transporter ATP-binding protein</fullName>
    </submittedName>
</protein>
<dbReference type="SUPFAM" id="SSF50331">
    <property type="entry name" value="MOP-like"/>
    <property type="match status" value="1"/>
</dbReference>
<sequence>MADIRLTKVSKRYGSALVIEDLSLDIRSREFVVFLGPSGCGKSTLLRMIAGLEDISGGDISIAGEVVNEVPARHRGVSMVFQNYALYPHMSVYENISFGLRNTGVPKDEIKRRVTDAARILRIEELLDRKPRDMSGGQRQRVAIGRAIVRQPRAFLFDEPLSNLDAELRVQMRAEIARLHHSLDATMIFVTHDQVEAMTMADRIVVMRSGHIEQVGTPIELYREPRNLFVAGFLGSPKMNFLEGKVSATSAGRQTLDIGASRPIDLAVDSHPGEIGAAATLGLRPEHLQLTGPEDGALRGKVELVEKLGNTTHLHVALTDGRLVIVEDSGESQARVDDLVGLDFQPDRAHLFDAAGNALPRLAP</sequence>
<dbReference type="InterPro" id="IPR015855">
    <property type="entry name" value="ABC_transpr_MalK-like"/>
</dbReference>
<dbReference type="InterPro" id="IPR003439">
    <property type="entry name" value="ABC_transporter-like_ATP-bd"/>
</dbReference>
<evidence type="ECO:0000259" key="5">
    <source>
        <dbReference type="PROSITE" id="PS50893"/>
    </source>
</evidence>
<dbReference type="PANTHER" id="PTHR43875:SF3">
    <property type="entry name" value="MALTOSE_MALTODEXTRIN IMPORT ATP-BINDING PROTEIN MALK"/>
    <property type="match status" value="1"/>
</dbReference>
<dbReference type="InterPro" id="IPR003593">
    <property type="entry name" value="AAA+_ATPase"/>
</dbReference>
<comment type="caution">
    <text evidence="6">The sequence shown here is derived from an EMBL/GenBank/DDBJ whole genome shotgun (WGS) entry which is preliminary data.</text>
</comment>
<dbReference type="Gene3D" id="2.40.50.140">
    <property type="entry name" value="Nucleic acid-binding proteins"/>
    <property type="match status" value="1"/>
</dbReference>
<evidence type="ECO:0000256" key="3">
    <source>
        <dbReference type="ARBA" id="ARBA00022741"/>
    </source>
</evidence>
<accession>A0ABW5QNS7</accession>
<dbReference type="InterPro" id="IPR027417">
    <property type="entry name" value="P-loop_NTPase"/>
</dbReference>
<dbReference type="PROSITE" id="PS00211">
    <property type="entry name" value="ABC_TRANSPORTER_1"/>
    <property type="match status" value="1"/>
</dbReference>
<keyword evidence="2" id="KW-0813">Transport</keyword>
<dbReference type="SMART" id="SM00382">
    <property type="entry name" value="AAA"/>
    <property type="match status" value="1"/>
</dbReference>
<dbReference type="InterPro" id="IPR008995">
    <property type="entry name" value="Mo/tungstate-bd_C_term_dom"/>
</dbReference>
<dbReference type="EMBL" id="JBHUNP010000001">
    <property type="protein sequence ID" value="MFD2649342.1"/>
    <property type="molecule type" value="Genomic_DNA"/>
</dbReference>
<proteinExistence type="inferred from homology"/>
<dbReference type="Pfam" id="PF00005">
    <property type="entry name" value="ABC_tran"/>
    <property type="match status" value="1"/>
</dbReference>
<dbReference type="NCBIfam" id="NF008653">
    <property type="entry name" value="PRK11650.1"/>
    <property type="match status" value="1"/>
</dbReference>
<evidence type="ECO:0000313" key="7">
    <source>
        <dbReference type="Proteomes" id="UP001597521"/>
    </source>
</evidence>
<dbReference type="GO" id="GO:0005524">
    <property type="term" value="F:ATP binding"/>
    <property type="evidence" value="ECO:0007669"/>
    <property type="project" value="UniProtKB-KW"/>
</dbReference>
<dbReference type="SUPFAM" id="SSF52540">
    <property type="entry name" value="P-loop containing nucleoside triphosphate hydrolases"/>
    <property type="match status" value="1"/>
</dbReference>
<dbReference type="Gene3D" id="2.40.50.100">
    <property type="match status" value="1"/>
</dbReference>
<feature type="domain" description="ABC transporter" evidence="5">
    <location>
        <begin position="4"/>
        <end position="234"/>
    </location>
</feature>
<dbReference type="InterPro" id="IPR047641">
    <property type="entry name" value="ABC_transpr_MalK/UgpC-like"/>
</dbReference>
<dbReference type="InterPro" id="IPR012340">
    <property type="entry name" value="NA-bd_OB-fold"/>
</dbReference>
<keyword evidence="4 6" id="KW-0067">ATP-binding</keyword>
<reference evidence="7" key="1">
    <citation type="journal article" date="2019" name="Int. J. Syst. Evol. Microbiol.">
        <title>The Global Catalogue of Microorganisms (GCM) 10K type strain sequencing project: providing services to taxonomists for standard genome sequencing and annotation.</title>
        <authorList>
            <consortium name="The Broad Institute Genomics Platform"/>
            <consortium name="The Broad Institute Genome Sequencing Center for Infectious Disease"/>
            <person name="Wu L."/>
            <person name="Ma J."/>
        </authorList>
    </citation>
    <scope>NUCLEOTIDE SEQUENCE [LARGE SCALE GENOMIC DNA]</scope>
    <source>
        <strain evidence="7">CCM 7427</strain>
    </source>
</reference>
<dbReference type="PANTHER" id="PTHR43875">
    <property type="entry name" value="MALTODEXTRIN IMPORT ATP-BINDING PROTEIN MSMX"/>
    <property type="match status" value="1"/>
</dbReference>
<evidence type="ECO:0000256" key="4">
    <source>
        <dbReference type="ARBA" id="ARBA00022840"/>
    </source>
</evidence>
<keyword evidence="7" id="KW-1185">Reference proteome</keyword>
<dbReference type="RefSeq" id="WP_386834858.1">
    <property type="nucleotide sequence ID" value="NZ_JBHUNP010000001.1"/>
</dbReference>
<dbReference type="CDD" id="cd03301">
    <property type="entry name" value="ABC_MalK_N"/>
    <property type="match status" value="1"/>
</dbReference>
<comment type="similarity">
    <text evidence="1">Belongs to the ABC transporter superfamily.</text>
</comment>
<evidence type="ECO:0000256" key="1">
    <source>
        <dbReference type="ARBA" id="ARBA00005417"/>
    </source>
</evidence>
<dbReference type="InterPro" id="IPR017871">
    <property type="entry name" value="ABC_transporter-like_CS"/>
</dbReference>
<evidence type="ECO:0000313" key="6">
    <source>
        <dbReference type="EMBL" id="MFD2649342.1"/>
    </source>
</evidence>
<dbReference type="Pfam" id="PF08402">
    <property type="entry name" value="TOBE_2"/>
    <property type="match status" value="1"/>
</dbReference>